<dbReference type="PANTHER" id="PTHR41259">
    <property type="entry name" value="DOUBLE-STRAND BREAK REPAIR RAD50 ATPASE, PUTATIVE-RELATED"/>
    <property type="match status" value="1"/>
</dbReference>
<dbReference type="InterPro" id="IPR038734">
    <property type="entry name" value="YhaN_AAA"/>
</dbReference>
<organism evidence="4 5">
    <name type="scientific">Fusibacter ferrireducens</name>
    <dbReference type="NCBI Taxonomy" id="2785058"/>
    <lineage>
        <taxon>Bacteria</taxon>
        <taxon>Bacillati</taxon>
        <taxon>Bacillota</taxon>
        <taxon>Clostridia</taxon>
        <taxon>Eubacteriales</taxon>
        <taxon>Eubacteriales Family XII. Incertae Sedis</taxon>
        <taxon>Fusibacter</taxon>
    </lineage>
</organism>
<dbReference type="Gene3D" id="3.40.50.300">
    <property type="entry name" value="P-loop containing nucleotide triphosphate hydrolases"/>
    <property type="match status" value="2"/>
</dbReference>
<evidence type="ECO:0000259" key="3">
    <source>
        <dbReference type="Pfam" id="PF13514"/>
    </source>
</evidence>
<keyword evidence="2" id="KW-0812">Transmembrane</keyword>
<feature type="domain" description="YhaN AAA" evidence="3">
    <location>
        <begin position="1"/>
        <end position="199"/>
    </location>
</feature>
<dbReference type="RefSeq" id="WP_194701027.1">
    <property type="nucleotide sequence ID" value="NZ_JADKNH010000003.1"/>
</dbReference>
<feature type="transmembrane region" description="Helical" evidence="2">
    <location>
        <begin position="408"/>
        <end position="441"/>
    </location>
</feature>
<gene>
    <name evidence="4" type="ORF">ISU02_06655</name>
</gene>
<dbReference type="SUPFAM" id="SSF52540">
    <property type="entry name" value="P-loop containing nucleoside triphosphate hydrolases"/>
    <property type="match status" value="1"/>
</dbReference>
<evidence type="ECO:0000313" key="5">
    <source>
        <dbReference type="Proteomes" id="UP000614200"/>
    </source>
</evidence>
<keyword evidence="2" id="KW-1133">Transmembrane helix</keyword>
<feature type="coiled-coil region" evidence="1">
    <location>
        <begin position="284"/>
        <end position="311"/>
    </location>
</feature>
<dbReference type="EMBL" id="JADKNH010000003">
    <property type="protein sequence ID" value="MBF4692791.1"/>
    <property type="molecule type" value="Genomic_DNA"/>
</dbReference>
<feature type="coiled-coil region" evidence="1">
    <location>
        <begin position="648"/>
        <end position="705"/>
    </location>
</feature>
<sequence length="865" mass="100593">MIIKKIHYKSYGKLKNQDICFDKGLNLIYGENEAGKSTIFNSVLNLLYGISPQSRERHPYVNWDTNDLDFSAWFDAEGDSYWINRRLMSSPKAVLTNLSKNFTENSRNDALKVTSGISESLYASVFHFTSDHLSNLEDETWESIQENLIFNYGMDYLRKTSDIVSELEHEINSIWRKDKRGNPLINQKQAEIREIMKKRIELDARYDEISKLNVQVEELTGKMNRAMLQKREIEREYKEIQALIPIKEKIEKILFLKTQLVNFEWHEVIADNAYDLCMMLKKDVIEFDGEILALENEKSQLEKSIIAFTDESQTILKNADSVQYAKGQLAKLEQLEGQLQIFTTELSKKSDLIQYQFQMMFDLPYQVESEEQLAKLNPLEIKTELYKYLEISRRPVPQFNGKKRAIDYLLIVIGIGMMTIALIFSSLMPLGFLGTALLGFALSRYISNRNISGTAHESEPIKSALIALFDPMPLPEYVWQDASLSFISKLEQLLALLFERTQTEVHIKMIKSEVSTIEAELREVLSFVALDQGNNIKLFVHMISLKLEKVMEKAKAQELIEYEINELNKQIKSLTTKRAAKNDRLSELEMNFLNLGQGNLEQGFKNYHDNNELIKRIKVFEEELTFSDKLVKAYEAYESKPLINTMYLEEISKTVSELTHEIQEISIEKNNLEKDISILKESFQMDELESQLLFLQEEVESLMAKRNRLMVMCEVVKFADEKFRRENQPDILQRVSDYMRRITNGKYQEVLISEQGGKFELQFLMGSEIYSISRAFSKGTIHQLFLAFRLAVIDSLNGGDDKLPLVLDEVFINWDHQRLDTTQNIIEEISKERQVILLTCHAHQLKYFEKAHIIKLEETSLKNVN</sequence>
<keyword evidence="2" id="KW-0472">Membrane</keyword>
<evidence type="ECO:0000256" key="1">
    <source>
        <dbReference type="SAM" id="Coils"/>
    </source>
</evidence>
<keyword evidence="5" id="KW-1185">Reference proteome</keyword>
<proteinExistence type="predicted"/>
<evidence type="ECO:0000256" key="2">
    <source>
        <dbReference type="SAM" id="Phobius"/>
    </source>
</evidence>
<name>A0ABR9ZS44_9FIRM</name>
<comment type="caution">
    <text evidence="4">The sequence shown here is derived from an EMBL/GenBank/DDBJ whole genome shotgun (WGS) entry which is preliminary data.</text>
</comment>
<keyword evidence="1" id="KW-0175">Coiled coil</keyword>
<evidence type="ECO:0000313" key="4">
    <source>
        <dbReference type="EMBL" id="MBF4692791.1"/>
    </source>
</evidence>
<dbReference type="PANTHER" id="PTHR41259:SF1">
    <property type="entry name" value="DOUBLE-STRAND BREAK REPAIR RAD50 ATPASE, PUTATIVE-RELATED"/>
    <property type="match status" value="1"/>
</dbReference>
<dbReference type="InterPro" id="IPR027417">
    <property type="entry name" value="P-loop_NTPase"/>
</dbReference>
<feature type="coiled-coil region" evidence="1">
    <location>
        <begin position="557"/>
        <end position="591"/>
    </location>
</feature>
<dbReference type="Pfam" id="PF13514">
    <property type="entry name" value="AAA_27"/>
    <property type="match status" value="1"/>
</dbReference>
<feature type="coiled-coil region" evidence="1">
    <location>
        <begin position="185"/>
        <end position="243"/>
    </location>
</feature>
<accession>A0ABR9ZS44</accession>
<dbReference type="Proteomes" id="UP000614200">
    <property type="component" value="Unassembled WGS sequence"/>
</dbReference>
<reference evidence="4 5" key="1">
    <citation type="submission" date="2020-11" db="EMBL/GenBank/DDBJ databases">
        <title>Fusibacter basophilias sp. nov.</title>
        <authorList>
            <person name="Qiu D."/>
        </authorList>
    </citation>
    <scope>NUCLEOTIDE SEQUENCE [LARGE SCALE GENOMIC DNA]</scope>
    <source>
        <strain evidence="4 5">Q10-2</strain>
    </source>
</reference>
<protein>
    <submittedName>
        <fullName evidence="4">AAA family ATPase</fullName>
    </submittedName>
</protein>